<evidence type="ECO:0000256" key="14">
    <source>
        <dbReference type="SAM" id="MobiDB-lite"/>
    </source>
</evidence>
<evidence type="ECO:0000256" key="5">
    <source>
        <dbReference type="ARBA" id="ARBA00022801"/>
    </source>
</evidence>
<dbReference type="InterPro" id="IPR001382">
    <property type="entry name" value="Glyco_hydro_47"/>
</dbReference>
<evidence type="ECO:0000256" key="11">
    <source>
        <dbReference type="PIRSR" id="PIRSR601382-2"/>
    </source>
</evidence>
<evidence type="ECO:0000256" key="9">
    <source>
        <dbReference type="ARBA" id="ARBA00048605"/>
    </source>
</evidence>
<dbReference type="GO" id="GO:0004571">
    <property type="term" value="F:mannosyl-oligosaccharide 1,2-alpha-mannosidase activity"/>
    <property type="evidence" value="ECO:0007669"/>
    <property type="project" value="UniProtKB-EC"/>
</dbReference>
<dbReference type="EC" id="3.2.1.-" evidence="13"/>
<protein>
    <recommendedName>
        <fullName evidence="13">alpha-1,2-Mannosidase</fullName>
        <ecNumber evidence="13">3.2.1.-</ecNumber>
    </recommendedName>
</protein>
<evidence type="ECO:0000256" key="4">
    <source>
        <dbReference type="ARBA" id="ARBA00022723"/>
    </source>
</evidence>
<organism evidence="15 16">
    <name type="scientific">Cutaneotrichosporon cavernicola</name>
    <dbReference type="NCBI Taxonomy" id="279322"/>
    <lineage>
        <taxon>Eukaryota</taxon>
        <taxon>Fungi</taxon>
        <taxon>Dikarya</taxon>
        <taxon>Basidiomycota</taxon>
        <taxon>Agaricomycotina</taxon>
        <taxon>Tremellomycetes</taxon>
        <taxon>Trichosporonales</taxon>
        <taxon>Trichosporonaceae</taxon>
        <taxon>Cutaneotrichosporon</taxon>
    </lineage>
</organism>
<feature type="region of interest" description="Disordered" evidence="14">
    <location>
        <begin position="1"/>
        <end position="28"/>
    </location>
</feature>
<dbReference type="Gene3D" id="1.50.10.10">
    <property type="match status" value="1"/>
</dbReference>
<evidence type="ECO:0000313" key="16">
    <source>
        <dbReference type="Proteomes" id="UP001233271"/>
    </source>
</evidence>
<accession>A0AA48IG77</accession>
<keyword evidence="6 11" id="KW-0106">Calcium</keyword>
<dbReference type="GO" id="GO:0005975">
    <property type="term" value="P:carbohydrate metabolic process"/>
    <property type="evidence" value="ECO:0007669"/>
    <property type="project" value="InterPro"/>
</dbReference>
<feature type="active site" description="Proton donor" evidence="10">
    <location>
        <position position="456"/>
    </location>
</feature>
<evidence type="ECO:0000256" key="7">
    <source>
        <dbReference type="ARBA" id="ARBA00023157"/>
    </source>
</evidence>
<dbReference type="InterPro" id="IPR050749">
    <property type="entry name" value="Glycosyl_Hydrolase_47"/>
</dbReference>
<dbReference type="InterPro" id="IPR036026">
    <property type="entry name" value="Seven-hairpin_glycosidases"/>
</dbReference>
<feature type="disulfide bond" evidence="12">
    <location>
        <begin position="402"/>
        <end position="443"/>
    </location>
</feature>
<keyword evidence="5 13" id="KW-0378">Hydrolase</keyword>
<keyword evidence="13" id="KW-0326">Glycosidase</keyword>
<dbReference type="InterPro" id="IPR012341">
    <property type="entry name" value="6hp_glycosidase-like_sf"/>
</dbReference>
<dbReference type="Pfam" id="PF01532">
    <property type="entry name" value="Glyco_hydro_47"/>
    <property type="match status" value="1"/>
</dbReference>
<keyword evidence="16" id="KW-1185">Reference proteome</keyword>
<evidence type="ECO:0000256" key="2">
    <source>
        <dbReference type="ARBA" id="ARBA00004922"/>
    </source>
</evidence>
<evidence type="ECO:0000256" key="8">
    <source>
        <dbReference type="ARBA" id="ARBA00047669"/>
    </source>
</evidence>
<dbReference type="RefSeq" id="XP_060455069.1">
    <property type="nucleotide sequence ID" value="XM_060598258.1"/>
</dbReference>
<comment type="cofactor">
    <cofactor evidence="1 11">
        <name>Ca(2+)</name>
        <dbReference type="ChEBI" id="CHEBI:29108"/>
    </cofactor>
</comment>
<dbReference type="GO" id="GO:0036503">
    <property type="term" value="P:ERAD pathway"/>
    <property type="evidence" value="ECO:0007669"/>
    <property type="project" value="UniProtKB-ARBA"/>
</dbReference>
<comment type="catalytic activity">
    <reaction evidence="9">
        <text>N(4)-(alpha-D-Man-(1-&gt;2)-alpha-D-Man-(1-&gt;2)-alpha-D-Man-(1-&gt;3)-[alpha-D-Man-(1-&gt;2)-alpha-D-Man-(1-&gt;3)-[alpha-D-Man-(1-&gt;2)-alpha-D-Man-(1-&gt;6)]-alpha-D-Man-(1-&gt;6)]-beta-D-Man-(1-&gt;4)-beta-D-GlcNAc-(1-&gt;4)-beta-D-GlcNAc)-L-asparaginyl-[protein] (N-glucan mannose isomer 9A1,2,3B1,2,3) + 4 H2O = N(4)-(alpha-D-Man-(1-&gt;3)-[alpha-D-Man-(1-&gt;3)-[alpha-D-Man-(1-&gt;6)]-alpha-D-Man-(1-&gt;6)]-beta-D-Man-(1-&gt;4)-beta-D-GlcNAc-(1-&gt;4)-beta-D-GlcNAc)-L-asparaginyl-[protein] (N-glucan mannose isomer 5A1,2) + 4 beta-D-mannose</text>
        <dbReference type="Rhea" id="RHEA:56008"/>
        <dbReference type="Rhea" id="RHEA-COMP:14356"/>
        <dbReference type="Rhea" id="RHEA-COMP:14367"/>
        <dbReference type="ChEBI" id="CHEBI:15377"/>
        <dbReference type="ChEBI" id="CHEBI:28563"/>
        <dbReference type="ChEBI" id="CHEBI:59087"/>
        <dbReference type="ChEBI" id="CHEBI:139493"/>
        <dbReference type="EC" id="3.2.1.113"/>
    </reaction>
</comment>
<dbReference type="PANTHER" id="PTHR11742">
    <property type="entry name" value="MANNOSYL-OLIGOSACCHARIDE ALPHA-1,2-MANNOSIDASE-RELATED"/>
    <property type="match status" value="1"/>
</dbReference>
<keyword evidence="4 11" id="KW-0479">Metal-binding</keyword>
<dbReference type="SUPFAM" id="SSF48225">
    <property type="entry name" value="Seven-hairpin glycosidases"/>
    <property type="match status" value="1"/>
</dbReference>
<evidence type="ECO:0000256" key="3">
    <source>
        <dbReference type="ARBA" id="ARBA00007658"/>
    </source>
</evidence>
<proteinExistence type="inferred from homology"/>
<evidence type="ECO:0000256" key="10">
    <source>
        <dbReference type="PIRSR" id="PIRSR601382-1"/>
    </source>
</evidence>
<gene>
    <name evidence="15" type="primary">MNS1</name>
    <name evidence="15" type="ORF">CcaverHIS019_0211650</name>
</gene>
<sequence length="597" mass="67858">MSQVRQRKTQAEKPAPARPAEPKAAKPDNAQRIKFVAVALVSGLLAYNAWPSVRDAIWPKPETQTRSQMQMQLPGLRFGYLAEKDIPRVSPVKLHLEADEAKREAVRDAFKWSWDAYEKCAFGMDELHPLSCGGSNLSDVGSIGYTVIDSLDSLLIMGFKDEYRRAADWCKEHLDFDRDATFNMFETTIRVLGGLEAAHYLTSISDDPEITADAPFYLERAVDLGDRLLGAFESPTGIPWSGINLHTRTGIPDRDNQGFSSLAEATTLQLEFKYLSHLTGDMEYWRKAEQATRAIKGQIVNDGIAPIFISPESGGFVLSEIRLGSRGDSYYEYLLKQYLQTNREETVYRDMYDEAMAGIKKHLVGRTKKSGLIFTQELHPTRHPQTNQQSWEVVPKQDHLVCFLGGSFLLGVTEGNTRDLDWHALDPSDMEDLVVGRGIIESCVETYNTPSGLGPEIAMFVRQHEDRADEIDWYIKPGENLIDARNILRPETVESLLLAYRTTGDERYREWGWRIFEAFRKHCRVESGGYAIIKDVRVNPPLQEDRMETFWLSETLKYLYLLFDDSDHIRLDKHVFNTEAHILPVFKPAALTAFSTS</sequence>
<dbReference type="GO" id="GO:0005509">
    <property type="term" value="F:calcium ion binding"/>
    <property type="evidence" value="ECO:0007669"/>
    <property type="project" value="InterPro"/>
</dbReference>
<reference evidence="15" key="1">
    <citation type="journal article" date="2023" name="BMC Genomics">
        <title>Chromosome-level genome assemblies of Cutaneotrichosporon spp. (Trichosporonales, Basidiomycota) reveal imbalanced evolution between nucleotide sequences and chromosome synteny.</title>
        <authorList>
            <person name="Kobayashi Y."/>
            <person name="Kayamori A."/>
            <person name="Aoki K."/>
            <person name="Shiwa Y."/>
            <person name="Matsutani M."/>
            <person name="Fujita N."/>
            <person name="Sugita T."/>
            <person name="Iwasaki W."/>
            <person name="Tanaka N."/>
            <person name="Takashima M."/>
        </authorList>
    </citation>
    <scope>NUCLEOTIDE SEQUENCE</scope>
    <source>
        <strain evidence="15">HIS019</strain>
    </source>
</reference>
<name>A0AA48IG77_9TREE</name>
<dbReference type="EMBL" id="AP028213">
    <property type="protein sequence ID" value="BEI89803.1"/>
    <property type="molecule type" value="Genomic_DNA"/>
</dbReference>
<feature type="active site" evidence="10">
    <location>
        <position position="328"/>
    </location>
</feature>
<dbReference type="PRINTS" id="PR00747">
    <property type="entry name" value="GLYHDRLASE47"/>
</dbReference>
<dbReference type="KEGG" id="ccac:CcaHIS019_0211650"/>
<feature type="binding site" evidence="11">
    <location>
        <position position="578"/>
    </location>
    <ligand>
        <name>Ca(2+)</name>
        <dbReference type="ChEBI" id="CHEBI:29108"/>
    </ligand>
</feature>
<dbReference type="AlphaFoldDB" id="A0AA48IG77"/>
<comment type="catalytic activity">
    <reaction evidence="8">
        <text>N(4)-(alpha-D-Man-(1-&gt;2)-alpha-D-Man-(1-&gt;2)-alpha-D-Man-(1-&gt;3)-[alpha-D-Man-(1-&gt;3)-[alpha-D-Man-(1-&gt;2)-alpha-D-Man-(1-&gt;6)]-alpha-D-Man-(1-&gt;6)]-beta-D-Man-(1-&gt;4)-beta-D-GlcNAc-(1-&gt;4)-beta-D-GlcNAc)-L-asparaginyl-[protein] (N-glucan mannose isomer 8A1,2,3B1,3) + 3 H2O = N(4)-(alpha-D-Man-(1-&gt;3)-[alpha-D-Man-(1-&gt;3)-[alpha-D-Man-(1-&gt;6)]-alpha-D-Man-(1-&gt;6)]-beta-D-Man-(1-&gt;4)-beta-D-GlcNAc-(1-&gt;4)-beta-D-GlcNAc)-L-asparaginyl-[protein] (N-glucan mannose isomer 5A1,2) + 3 beta-D-mannose</text>
        <dbReference type="Rhea" id="RHEA:56028"/>
        <dbReference type="Rhea" id="RHEA-COMP:14358"/>
        <dbReference type="Rhea" id="RHEA-COMP:14367"/>
        <dbReference type="ChEBI" id="CHEBI:15377"/>
        <dbReference type="ChEBI" id="CHEBI:28563"/>
        <dbReference type="ChEBI" id="CHEBI:59087"/>
        <dbReference type="ChEBI" id="CHEBI:60628"/>
        <dbReference type="EC" id="3.2.1.113"/>
    </reaction>
</comment>
<dbReference type="PANTHER" id="PTHR11742:SF55">
    <property type="entry name" value="ENDOPLASMIC RETICULUM MANNOSYL-OLIGOSACCHARIDE 1,2-ALPHA-MANNOSIDASE"/>
    <property type="match status" value="1"/>
</dbReference>
<dbReference type="GeneID" id="85493674"/>
<evidence type="ECO:0000256" key="6">
    <source>
        <dbReference type="ARBA" id="ARBA00022837"/>
    </source>
</evidence>
<feature type="active site" description="Proton donor" evidence="10">
    <location>
        <position position="186"/>
    </location>
</feature>
<feature type="active site" evidence="10">
    <location>
        <position position="491"/>
    </location>
</feature>
<comment type="pathway">
    <text evidence="2">Protein modification; protein glycosylation.</text>
</comment>
<evidence type="ECO:0000256" key="12">
    <source>
        <dbReference type="PIRSR" id="PIRSR601382-3"/>
    </source>
</evidence>
<dbReference type="GO" id="GO:0016020">
    <property type="term" value="C:membrane"/>
    <property type="evidence" value="ECO:0007669"/>
    <property type="project" value="InterPro"/>
</dbReference>
<keyword evidence="7 12" id="KW-1015">Disulfide bond</keyword>
<dbReference type="Proteomes" id="UP001233271">
    <property type="component" value="Chromosome 2"/>
</dbReference>
<dbReference type="GO" id="GO:0005783">
    <property type="term" value="C:endoplasmic reticulum"/>
    <property type="evidence" value="ECO:0007669"/>
    <property type="project" value="TreeGrafter"/>
</dbReference>
<evidence type="ECO:0000256" key="13">
    <source>
        <dbReference type="RuleBase" id="RU361193"/>
    </source>
</evidence>
<evidence type="ECO:0000256" key="1">
    <source>
        <dbReference type="ARBA" id="ARBA00001913"/>
    </source>
</evidence>
<evidence type="ECO:0000313" key="15">
    <source>
        <dbReference type="EMBL" id="BEI89803.1"/>
    </source>
</evidence>
<comment type="similarity">
    <text evidence="3 13">Belongs to the glycosyl hydrolase 47 family.</text>
</comment>